<dbReference type="GO" id="GO:0009877">
    <property type="term" value="P:nodulation"/>
    <property type="evidence" value="ECO:0007669"/>
    <property type="project" value="UniProtKB-ARBA"/>
</dbReference>
<organism evidence="8 9">
    <name type="scientific">Erythroxylum novogranatense</name>
    <dbReference type="NCBI Taxonomy" id="1862640"/>
    <lineage>
        <taxon>Eukaryota</taxon>
        <taxon>Viridiplantae</taxon>
        <taxon>Streptophyta</taxon>
        <taxon>Embryophyta</taxon>
        <taxon>Tracheophyta</taxon>
        <taxon>Spermatophyta</taxon>
        <taxon>Magnoliopsida</taxon>
        <taxon>eudicotyledons</taxon>
        <taxon>Gunneridae</taxon>
        <taxon>Pentapetalae</taxon>
        <taxon>rosids</taxon>
        <taxon>fabids</taxon>
        <taxon>Malpighiales</taxon>
        <taxon>Erythroxylaceae</taxon>
        <taxon>Erythroxylum</taxon>
    </lineage>
</organism>
<dbReference type="SUPFAM" id="SSF54171">
    <property type="entry name" value="DNA-binding domain"/>
    <property type="match status" value="1"/>
</dbReference>
<dbReference type="Gene3D" id="3.30.730.10">
    <property type="entry name" value="AP2/ERF domain"/>
    <property type="match status" value="1"/>
</dbReference>
<dbReference type="GO" id="GO:0005634">
    <property type="term" value="C:nucleus"/>
    <property type="evidence" value="ECO:0007669"/>
    <property type="project" value="UniProtKB-SubCell"/>
</dbReference>
<dbReference type="InterPro" id="IPR050913">
    <property type="entry name" value="AP2/ERF_ERF"/>
</dbReference>
<dbReference type="GO" id="GO:0003700">
    <property type="term" value="F:DNA-binding transcription factor activity"/>
    <property type="evidence" value="ECO:0007669"/>
    <property type="project" value="InterPro"/>
</dbReference>
<dbReference type="GO" id="GO:0003677">
    <property type="term" value="F:DNA binding"/>
    <property type="evidence" value="ECO:0007669"/>
    <property type="project" value="UniProtKB-KW"/>
</dbReference>
<dbReference type="PRINTS" id="PR00367">
    <property type="entry name" value="ETHRSPELEMNT"/>
</dbReference>
<keyword evidence="9" id="KW-1185">Reference proteome</keyword>
<evidence type="ECO:0000256" key="3">
    <source>
        <dbReference type="ARBA" id="ARBA00023125"/>
    </source>
</evidence>
<evidence type="ECO:0000256" key="2">
    <source>
        <dbReference type="ARBA" id="ARBA00023015"/>
    </source>
</evidence>
<proteinExistence type="inferred from homology"/>
<keyword evidence="5" id="KW-0539">Nucleus</keyword>
<comment type="similarity">
    <text evidence="6">Belongs to the AP2/ERF transcription factor family. ERF subfamily.</text>
</comment>
<dbReference type="PROSITE" id="PS51032">
    <property type="entry name" value="AP2_ERF"/>
    <property type="match status" value="1"/>
</dbReference>
<comment type="caution">
    <text evidence="8">The sequence shown here is derived from an EMBL/GenBank/DDBJ whole genome shotgun (WGS) entry which is preliminary data.</text>
</comment>
<keyword evidence="4" id="KW-0804">Transcription</keyword>
<evidence type="ECO:0000259" key="7">
    <source>
        <dbReference type="PROSITE" id="PS51032"/>
    </source>
</evidence>
<name>A0AAV8SVQ3_9ROSI</name>
<dbReference type="PANTHER" id="PTHR31194">
    <property type="entry name" value="SHN SHINE , DNA BINDING / TRANSCRIPTION FACTOR"/>
    <property type="match status" value="1"/>
</dbReference>
<accession>A0AAV8SVQ3</accession>
<dbReference type="InterPro" id="IPR016177">
    <property type="entry name" value="DNA-bd_dom_sf"/>
</dbReference>
<dbReference type="InterPro" id="IPR001471">
    <property type="entry name" value="AP2/ERF_dom"/>
</dbReference>
<dbReference type="AlphaFoldDB" id="A0AAV8SVQ3"/>
<keyword evidence="3" id="KW-0238">DNA-binding</keyword>
<dbReference type="SMART" id="SM00380">
    <property type="entry name" value="AP2"/>
    <property type="match status" value="1"/>
</dbReference>
<evidence type="ECO:0000256" key="4">
    <source>
        <dbReference type="ARBA" id="ARBA00023163"/>
    </source>
</evidence>
<evidence type="ECO:0000256" key="6">
    <source>
        <dbReference type="ARBA" id="ARBA00024343"/>
    </source>
</evidence>
<gene>
    <name evidence="8" type="ORF">K2173_000222</name>
</gene>
<dbReference type="CDD" id="cd00018">
    <property type="entry name" value="AP2"/>
    <property type="match status" value="1"/>
</dbReference>
<evidence type="ECO:0000256" key="5">
    <source>
        <dbReference type="ARBA" id="ARBA00023242"/>
    </source>
</evidence>
<evidence type="ECO:0000313" key="8">
    <source>
        <dbReference type="EMBL" id="KAJ8758501.1"/>
    </source>
</evidence>
<reference evidence="8 9" key="1">
    <citation type="submission" date="2021-09" db="EMBL/GenBank/DDBJ databases">
        <title>Genomic insights and catalytic innovation underlie evolution of tropane alkaloids biosynthesis.</title>
        <authorList>
            <person name="Wang Y.-J."/>
            <person name="Tian T."/>
            <person name="Huang J.-P."/>
            <person name="Huang S.-X."/>
        </authorList>
    </citation>
    <scope>NUCLEOTIDE SEQUENCE [LARGE SCALE GENOMIC DNA]</scope>
    <source>
        <strain evidence="8">KIB-2018</strain>
        <tissue evidence="8">Leaf</tissue>
    </source>
</reference>
<dbReference type="Pfam" id="PF00847">
    <property type="entry name" value="AP2"/>
    <property type="match status" value="1"/>
</dbReference>
<feature type="domain" description="AP2/ERF" evidence="7">
    <location>
        <begin position="94"/>
        <end position="154"/>
    </location>
</feature>
<evidence type="ECO:0000256" key="1">
    <source>
        <dbReference type="ARBA" id="ARBA00004123"/>
    </source>
</evidence>
<dbReference type="Proteomes" id="UP001159364">
    <property type="component" value="Linkage Group LG07"/>
</dbReference>
<comment type="subcellular location">
    <subcellularLocation>
        <location evidence="1">Nucleus</location>
    </subcellularLocation>
</comment>
<dbReference type="InterPro" id="IPR036955">
    <property type="entry name" value="AP2/ERF_dom_sf"/>
</dbReference>
<evidence type="ECO:0000313" key="9">
    <source>
        <dbReference type="Proteomes" id="UP001159364"/>
    </source>
</evidence>
<dbReference type="PANTHER" id="PTHR31194:SF62">
    <property type="entry name" value="ETHYLENE-RESPONSIVE TRANSCRIPTION FACTOR ERF118"/>
    <property type="match status" value="1"/>
</dbReference>
<sequence length="268" mass="30330">MKKIRVIYNDPYATDSDSSDDESVTTDKEPLKTERFVREVILPFVVLPQLKTIVAESSSQGSNRRFGKKPHKRRRVLLRTSGKYATVGTKTAKKPVGVRQRKWGKWAAEIRNPVTKARTWLGTYNTLEEAAKAYETKKREYEAMAGLEKRQNILENKMTSDSLRVSSNYTDTSPSWDEMKGEDVFNANAVSNLEIPELGFIDEALVHSQAVTFGSLIGELGRLADDYCAIGDLDFCESSELTDYDFEFGNDEFAYLDDFHQPLNIACP</sequence>
<keyword evidence="2" id="KW-0805">Transcription regulation</keyword>
<dbReference type="EMBL" id="JAIWQS010000007">
    <property type="protein sequence ID" value="KAJ8758501.1"/>
    <property type="molecule type" value="Genomic_DNA"/>
</dbReference>
<dbReference type="FunFam" id="3.30.730.10:FF:000005">
    <property type="entry name" value="ethylene-responsive transcription factor RAP2-11"/>
    <property type="match status" value="1"/>
</dbReference>
<protein>
    <recommendedName>
        <fullName evidence="7">AP2/ERF domain-containing protein</fullName>
    </recommendedName>
</protein>